<evidence type="ECO:0000313" key="3">
    <source>
        <dbReference type="EMBL" id="TVZ69660.1"/>
    </source>
</evidence>
<dbReference type="AlphaFoldDB" id="A0A542CWK4"/>
<dbReference type="GO" id="GO:0071111">
    <property type="term" value="F:cyclic-guanylate-specific phosphodiesterase activity"/>
    <property type="evidence" value="ECO:0007669"/>
    <property type="project" value="InterPro"/>
</dbReference>
<evidence type="ECO:0000256" key="1">
    <source>
        <dbReference type="SAM" id="Phobius"/>
    </source>
</evidence>
<dbReference type="NCBIfam" id="NF008617">
    <property type="entry name" value="PRK11596.1"/>
    <property type="match status" value="1"/>
</dbReference>
<dbReference type="SMART" id="SM00052">
    <property type="entry name" value="EAL"/>
    <property type="match status" value="1"/>
</dbReference>
<dbReference type="Pfam" id="PF00563">
    <property type="entry name" value="EAL"/>
    <property type="match status" value="1"/>
</dbReference>
<protein>
    <submittedName>
        <fullName evidence="3">EAL domain-containing protein (Putative c-di-GMP-specific phosphodiesterase class I)</fullName>
    </submittedName>
</protein>
<keyword evidence="1" id="KW-1133">Transmembrane helix</keyword>
<dbReference type="InterPro" id="IPR001633">
    <property type="entry name" value="EAL_dom"/>
</dbReference>
<dbReference type="Gene3D" id="3.20.20.450">
    <property type="entry name" value="EAL domain"/>
    <property type="match status" value="1"/>
</dbReference>
<dbReference type="EMBL" id="VISQ01000001">
    <property type="protein sequence ID" value="TVZ69660.1"/>
    <property type="molecule type" value="Genomic_DNA"/>
</dbReference>
<keyword evidence="1" id="KW-0472">Membrane</keyword>
<feature type="transmembrane region" description="Helical" evidence="1">
    <location>
        <begin position="50"/>
        <end position="73"/>
    </location>
</feature>
<gene>
    <name evidence="3" type="ORF">FHU10_2188</name>
</gene>
<proteinExistence type="predicted"/>
<sequence>MLSKLQLEIHRIVIGGYRLNVEGFCRGLKFYCALPILGEKKYRLRYRFHFLMAIVPMITNMFSGLLTPLFALWQRAKVFRYWQQCQRLYTFQPIYRTSGKLMALELLTAVHHPAAPGKPVSPEHYFAALGLRQRLAIVQEQLNLLQQWQAMFVRHALMVSINIDGKALQALQRHPAMQRQIGIMPYVRFELVEQANNAMNGSLQHIQGAERLWLDDFGSGLANFSAVSSWRYQHIKVARELFTLLKQSDEGIQLFFTLVRLMSQHSDGVIVEGVETEQEWRLVQRSGAFAAQGYYLCRPAHFDQLKTLPTLFIAP</sequence>
<dbReference type="PANTHER" id="PTHR33121:SF78">
    <property type="entry name" value="CYCLIC DI-GMP PHOSPHODIESTERASE PDEH"/>
    <property type="match status" value="1"/>
</dbReference>
<dbReference type="SUPFAM" id="SSF141868">
    <property type="entry name" value="EAL domain-like"/>
    <property type="match status" value="1"/>
</dbReference>
<name>A0A542CWK4_SERFO</name>
<reference evidence="3" key="2">
    <citation type="submission" date="2019-08" db="EMBL/GenBank/DDBJ databases">
        <title>Investigation of anaerobic lignin degradation for improved lignocellulosic biofuels.</title>
        <authorList>
            <person name="Deangelis K.PhD."/>
        </authorList>
    </citation>
    <scope>NUCLEOTIDE SEQUENCE [LARGE SCALE GENOMIC DNA]</scope>
    <source>
        <strain evidence="3">128R</strain>
    </source>
</reference>
<keyword evidence="1" id="KW-0812">Transmembrane</keyword>
<dbReference type="PANTHER" id="PTHR33121">
    <property type="entry name" value="CYCLIC DI-GMP PHOSPHODIESTERASE PDEF"/>
    <property type="match status" value="1"/>
</dbReference>
<organism evidence="3">
    <name type="scientific">Serratia fonticola</name>
    <dbReference type="NCBI Taxonomy" id="47917"/>
    <lineage>
        <taxon>Bacteria</taxon>
        <taxon>Pseudomonadati</taxon>
        <taxon>Pseudomonadota</taxon>
        <taxon>Gammaproteobacteria</taxon>
        <taxon>Enterobacterales</taxon>
        <taxon>Yersiniaceae</taxon>
        <taxon>Serratia</taxon>
    </lineage>
</organism>
<comment type="caution">
    <text evidence="3">The sequence shown here is derived from an EMBL/GenBank/DDBJ whole genome shotgun (WGS) entry which is preliminary data.</text>
</comment>
<feature type="domain" description="EAL" evidence="2">
    <location>
        <begin position="71"/>
        <end position="313"/>
    </location>
</feature>
<reference evidence="3" key="1">
    <citation type="submission" date="2019-06" db="EMBL/GenBank/DDBJ databases">
        <authorList>
            <person name="Deangelis K."/>
            <person name="Huntemann M."/>
            <person name="Clum A."/>
            <person name="Pillay M."/>
            <person name="Palaniappan K."/>
            <person name="Varghese N."/>
            <person name="Mikhailova N."/>
            <person name="Stamatis D."/>
            <person name="Reddy T."/>
            <person name="Daum C."/>
            <person name="Shapiro N."/>
            <person name="Ivanova N."/>
            <person name="Kyrpides N."/>
            <person name="Woyke T."/>
        </authorList>
    </citation>
    <scope>NUCLEOTIDE SEQUENCE [LARGE SCALE GENOMIC DNA]</scope>
    <source>
        <strain evidence="3">128R</strain>
    </source>
</reference>
<dbReference type="CDD" id="cd01948">
    <property type="entry name" value="EAL"/>
    <property type="match status" value="1"/>
</dbReference>
<accession>A0A542CWK4</accession>
<dbReference type="InterPro" id="IPR050706">
    <property type="entry name" value="Cyclic-di-GMP_PDE-like"/>
</dbReference>
<dbReference type="PROSITE" id="PS50883">
    <property type="entry name" value="EAL"/>
    <property type="match status" value="1"/>
</dbReference>
<dbReference type="InterPro" id="IPR035919">
    <property type="entry name" value="EAL_sf"/>
</dbReference>
<evidence type="ECO:0000259" key="2">
    <source>
        <dbReference type="PROSITE" id="PS50883"/>
    </source>
</evidence>